<evidence type="ECO:0000256" key="6">
    <source>
        <dbReference type="ARBA" id="ARBA00022533"/>
    </source>
</evidence>
<keyword evidence="13" id="KW-0324">Glycolysis</keyword>
<dbReference type="GO" id="GO:0030388">
    <property type="term" value="P:fructose 1,6-bisphosphate metabolic process"/>
    <property type="evidence" value="ECO:0007669"/>
    <property type="project" value="TreeGrafter"/>
</dbReference>
<dbReference type="OMA" id="EWQDQMC"/>
<dbReference type="GO" id="GO:0046872">
    <property type="term" value="F:metal ion binding"/>
    <property type="evidence" value="ECO:0007669"/>
    <property type="project" value="UniProtKB-KW"/>
</dbReference>
<evidence type="ECO:0000256" key="10">
    <source>
        <dbReference type="ARBA" id="ARBA00022777"/>
    </source>
</evidence>
<reference evidence="17" key="1">
    <citation type="journal article" date="2013" name="PLoS Genet.">
        <title>The genome of Spraguea lophii and the basis of host-microsporidian interactions.</title>
        <authorList>
            <person name="Campbell S.E."/>
            <person name="Williams T.A."/>
            <person name="Yousuf A."/>
            <person name="Soanes D.M."/>
            <person name="Paszkiewicz K.H."/>
            <person name="Williams B.A.P."/>
        </authorList>
    </citation>
    <scope>NUCLEOTIDE SEQUENCE [LARGE SCALE GENOMIC DNA]</scope>
    <source>
        <strain evidence="17">42_110</strain>
    </source>
</reference>
<evidence type="ECO:0000313" key="16">
    <source>
        <dbReference type="EMBL" id="EPR80071.1"/>
    </source>
</evidence>
<proteinExistence type="predicted"/>
<dbReference type="AlphaFoldDB" id="S7WAX1"/>
<dbReference type="STRING" id="1358809.S7WAX1"/>
<dbReference type="GO" id="GO:0006002">
    <property type="term" value="P:fructose 6-phosphate metabolic process"/>
    <property type="evidence" value="ECO:0007669"/>
    <property type="project" value="InterPro"/>
</dbReference>
<dbReference type="Pfam" id="PF00365">
    <property type="entry name" value="PFK"/>
    <property type="match status" value="2"/>
</dbReference>
<dbReference type="InterPro" id="IPR015912">
    <property type="entry name" value="Phosphofructokinase_CS"/>
</dbReference>
<dbReference type="Gene3D" id="3.40.50.450">
    <property type="match status" value="3"/>
</dbReference>
<dbReference type="Gene3D" id="3.40.50.460">
    <property type="entry name" value="Phosphofructokinase domain"/>
    <property type="match status" value="3"/>
</dbReference>
<organism evidence="16 17">
    <name type="scientific">Spraguea lophii (strain 42_110)</name>
    <name type="common">Microsporidian parasite</name>
    <dbReference type="NCBI Taxonomy" id="1358809"/>
    <lineage>
        <taxon>Eukaryota</taxon>
        <taxon>Fungi</taxon>
        <taxon>Fungi incertae sedis</taxon>
        <taxon>Microsporidia</taxon>
        <taxon>Spragueidae</taxon>
        <taxon>Spraguea</taxon>
    </lineage>
</organism>
<dbReference type="PRINTS" id="PR00476">
    <property type="entry name" value="PHFRCTKINASE"/>
</dbReference>
<keyword evidence="9" id="KW-0547">Nucleotide-binding</keyword>
<evidence type="ECO:0000256" key="12">
    <source>
        <dbReference type="ARBA" id="ARBA00022842"/>
    </source>
</evidence>
<dbReference type="Proteomes" id="UP000014978">
    <property type="component" value="Unassembled WGS sequence"/>
</dbReference>
<evidence type="ECO:0000256" key="3">
    <source>
        <dbReference type="ARBA" id="ARBA00004679"/>
    </source>
</evidence>
<evidence type="ECO:0000256" key="8">
    <source>
        <dbReference type="ARBA" id="ARBA00022723"/>
    </source>
</evidence>
<comment type="caution">
    <text evidence="16">The sequence shown here is derived from an EMBL/GenBank/DDBJ whole genome shotgun (WGS) entry which is preliminary data.</text>
</comment>
<dbReference type="PANTHER" id="PTHR13697">
    <property type="entry name" value="PHOSPHOFRUCTOKINASE"/>
    <property type="match status" value="1"/>
</dbReference>
<gene>
    <name evidence="16" type="ORF">SLOPH_1429</name>
</gene>
<evidence type="ECO:0000256" key="11">
    <source>
        <dbReference type="ARBA" id="ARBA00022840"/>
    </source>
</evidence>
<comment type="pathway">
    <text evidence="3">Carbohydrate degradation; glycolysis; D-glyceraldehyde 3-phosphate and glycerone phosphate from D-glucose: step 3/4.</text>
</comment>
<dbReference type="VEuPathDB" id="MicrosporidiaDB:SLOPH_1429"/>
<dbReference type="GO" id="GO:0048029">
    <property type="term" value="F:monosaccharide binding"/>
    <property type="evidence" value="ECO:0007669"/>
    <property type="project" value="TreeGrafter"/>
</dbReference>
<dbReference type="InParanoid" id="S7WAX1"/>
<dbReference type="InterPro" id="IPR000023">
    <property type="entry name" value="Phosphofructokinase_dom"/>
</dbReference>
<evidence type="ECO:0000256" key="4">
    <source>
        <dbReference type="ARBA" id="ARBA00012055"/>
    </source>
</evidence>
<dbReference type="GO" id="GO:0070095">
    <property type="term" value="F:fructose-6-phosphate binding"/>
    <property type="evidence" value="ECO:0007669"/>
    <property type="project" value="TreeGrafter"/>
</dbReference>
<keyword evidence="17" id="KW-1185">Reference proteome</keyword>
<dbReference type="OrthoDB" id="537915at2759"/>
<dbReference type="PANTHER" id="PTHR13697:SF4">
    <property type="entry name" value="ATP-DEPENDENT 6-PHOSPHOFRUCTOKINASE"/>
    <property type="match status" value="1"/>
</dbReference>
<keyword evidence="6" id="KW-0021">Allosteric enzyme</keyword>
<dbReference type="InterPro" id="IPR022953">
    <property type="entry name" value="ATP_PFK"/>
</dbReference>
<protein>
    <recommendedName>
        <fullName evidence="4">6-phosphofructokinase</fullName>
        <ecNumber evidence="4">2.7.1.11</ecNumber>
    </recommendedName>
</protein>
<evidence type="ECO:0000256" key="14">
    <source>
        <dbReference type="ARBA" id="ARBA00048070"/>
    </source>
</evidence>
<dbReference type="GO" id="GO:0042802">
    <property type="term" value="F:identical protein binding"/>
    <property type="evidence" value="ECO:0007669"/>
    <property type="project" value="TreeGrafter"/>
</dbReference>
<comment type="cofactor">
    <cofactor evidence="1">
        <name>Mg(2+)</name>
        <dbReference type="ChEBI" id="CHEBI:18420"/>
    </cofactor>
</comment>
<feature type="domain" description="Phosphofructokinase" evidence="15">
    <location>
        <begin position="104"/>
        <end position="404"/>
    </location>
</feature>
<dbReference type="InterPro" id="IPR035966">
    <property type="entry name" value="PKF_sf"/>
</dbReference>
<keyword evidence="5" id="KW-0963">Cytoplasm</keyword>
<evidence type="ECO:0000256" key="7">
    <source>
        <dbReference type="ARBA" id="ARBA00022679"/>
    </source>
</evidence>
<evidence type="ECO:0000256" key="13">
    <source>
        <dbReference type="ARBA" id="ARBA00023152"/>
    </source>
</evidence>
<dbReference type="FunCoup" id="S7WAX1">
    <property type="interactions" value="78"/>
</dbReference>
<dbReference type="GO" id="GO:0005945">
    <property type="term" value="C:6-phosphofructokinase complex"/>
    <property type="evidence" value="ECO:0007669"/>
    <property type="project" value="TreeGrafter"/>
</dbReference>
<keyword evidence="7" id="KW-0808">Transferase</keyword>
<comment type="subcellular location">
    <subcellularLocation>
        <location evidence="2">Cytoplasm</location>
    </subcellularLocation>
</comment>
<evidence type="ECO:0000313" key="17">
    <source>
        <dbReference type="Proteomes" id="UP000014978"/>
    </source>
</evidence>
<dbReference type="GO" id="GO:0003872">
    <property type="term" value="F:6-phosphofructokinase activity"/>
    <property type="evidence" value="ECO:0007669"/>
    <property type="project" value="UniProtKB-EC"/>
</dbReference>
<keyword evidence="10 16" id="KW-0418">Kinase</keyword>
<dbReference type="GO" id="GO:0016208">
    <property type="term" value="F:AMP binding"/>
    <property type="evidence" value="ECO:0007669"/>
    <property type="project" value="TreeGrafter"/>
</dbReference>
<comment type="catalytic activity">
    <reaction evidence="14">
        <text>beta-D-fructose 6-phosphate + ATP = beta-D-fructose 1,6-bisphosphate + ADP + H(+)</text>
        <dbReference type="Rhea" id="RHEA:16109"/>
        <dbReference type="ChEBI" id="CHEBI:15378"/>
        <dbReference type="ChEBI" id="CHEBI:30616"/>
        <dbReference type="ChEBI" id="CHEBI:32966"/>
        <dbReference type="ChEBI" id="CHEBI:57634"/>
        <dbReference type="ChEBI" id="CHEBI:456216"/>
        <dbReference type="EC" id="2.7.1.11"/>
    </reaction>
</comment>
<name>S7WAX1_SPRLO</name>
<evidence type="ECO:0000256" key="9">
    <source>
        <dbReference type="ARBA" id="ARBA00022741"/>
    </source>
</evidence>
<dbReference type="UniPathway" id="UPA00109">
    <property type="reaction ID" value="UER00182"/>
</dbReference>
<feature type="domain" description="Phosphofructokinase" evidence="15">
    <location>
        <begin position="557"/>
        <end position="904"/>
    </location>
</feature>
<dbReference type="EC" id="2.7.1.11" evidence="4"/>
<evidence type="ECO:0000256" key="5">
    <source>
        <dbReference type="ARBA" id="ARBA00022490"/>
    </source>
</evidence>
<dbReference type="SUPFAM" id="SSF53784">
    <property type="entry name" value="Phosphofructokinase"/>
    <property type="match status" value="2"/>
</dbReference>
<keyword evidence="12" id="KW-0460">Magnesium</keyword>
<dbReference type="HOGENOM" id="CLU_011053_2_0_1"/>
<dbReference type="PROSITE" id="PS00433">
    <property type="entry name" value="PHOSPHOFRUCTOKINASE"/>
    <property type="match status" value="1"/>
</dbReference>
<sequence>MYVSVKELILKSEKATLNSCLLYERLGLIATFDPSDPSIKVSSCEDAAIISVDTSINIEIYSKKHLNQLIEDGFFKADDDKVTILDDVGNKLLVSFNPKKSLKRIAVLTSGGDAPGMNSAIRAIIRTGIKWGSKVYGVFCGYEGLIEDMIEELEWDRLNKHACDGGTFLQSARSKRFMAREGRKQAVFNLVKRNIGGLIVIGGDGSLTGALILKNEFKGFVNELIAEGKLEKDSVDEDLSIITIPASIDNDIPLADTTIGSDSALHRVIESVDTLTTTMESHRRAIVIEVMGRHCGWIALMSAVATAADYVFLPERPADWKTESVNAIKKARKFGKRGVFLVLSEGAVDINGEIIKPEEVKSLLEKNDIETRILRLGHLQRGGAPSAFDRIQATLLGCKAVEILLTRYNIEPIMMADQKGEIKAVPLIEVIKKCEEQDKKRLSKSFDFLFDSRNSFFKKTYQLSEKLRKGSKAQFQLDSKIPQSSSSHYAQDMGEDRKTEILQNNTKDKECTGIENININEINANNKDIEKQENNEFTTKTDNEPFTTQSNIYKKKRIAILHEGKRAGGMNVALNAIVQYGLSCDQEIIVITDGFDGLVNNQIVESHQYEFISGIHDGGSLIGSSPSNIDSIENIYYKLIEHRIDSLIVVGGYESLVALYNIQKIMENKFKDENEKDENYTPKGNNTKHNKALKNDKDLHLKKMIDLILIPSTTDNNIPLTDITIGSDTALNTIMRSCDYLKLSTISMKQSVFIVEVGGENCGYLSLMSGIASGALEAFIPERKYMISHLSEIAQRLRHRFKNKKDLNVCNIKNDENTEKKNEELVNKKTNINSLKRNGVLLIRNENTFNKIDTKSLGKILSTDSSDRFNTKFCVLGYLQRGGNPSPIDRVFSTIFGVEAIDLLLEKEEYQNVESIEKEKNIREIETMNGNRKHNDKDVKNNDGYNNSLGIKNINGMVGINQQDITFSSLEKVMERFDIKKKRDKNPKWLVYSNICRSWE</sequence>
<keyword evidence="11" id="KW-0067">ATP-binding</keyword>
<evidence type="ECO:0000256" key="1">
    <source>
        <dbReference type="ARBA" id="ARBA00001946"/>
    </source>
</evidence>
<dbReference type="GO" id="GO:0005524">
    <property type="term" value="F:ATP binding"/>
    <property type="evidence" value="ECO:0007669"/>
    <property type="project" value="UniProtKB-KW"/>
</dbReference>
<keyword evidence="8" id="KW-0479">Metal-binding</keyword>
<accession>S7WAX1</accession>
<evidence type="ECO:0000256" key="2">
    <source>
        <dbReference type="ARBA" id="ARBA00004496"/>
    </source>
</evidence>
<evidence type="ECO:0000259" key="15">
    <source>
        <dbReference type="Pfam" id="PF00365"/>
    </source>
</evidence>
<dbReference type="EMBL" id="ATCN01000021">
    <property type="protein sequence ID" value="EPR80071.1"/>
    <property type="molecule type" value="Genomic_DNA"/>
</dbReference>
<dbReference type="GO" id="GO:0061621">
    <property type="term" value="P:canonical glycolysis"/>
    <property type="evidence" value="ECO:0007669"/>
    <property type="project" value="TreeGrafter"/>
</dbReference>